<evidence type="ECO:0000313" key="2">
    <source>
        <dbReference type="Proteomes" id="UP000886523"/>
    </source>
</evidence>
<reference evidence="1" key="1">
    <citation type="journal article" date="2020" name="Nat. Commun.">
        <title>Large-scale genome sequencing of mycorrhizal fungi provides insights into the early evolution of symbiotic traits.</title>
        <authorList>
            <person name="Miyauchi S."/>
            <person name="Kiss E."/>
            <person name="Kuo A."/>
            <person name="Drula E."/>
            <person name="Kohler A."/>
            <person name="Sanchez-Garcia M."/>
            <person name="Morin E."/>
            <person name="Andreopoulos B."/>
            <person name="Barry K.W."/>
            <person name="Bonito G."/>
            <person name="Buee M."/>
            <person name="Carver A."/>
            <person name="Chen C."/>
            <person name="Cichocki N."/>
            <person name="Clum A."/>
            <person name="Culley D."/>
            <person name="Crous P.W."/>
            <person name="Fauchery L."/>
            <person name="Girlanda M."/>
            <person name="Hayes R.D."/>
            <person name="Keri Z."/>
            <person name="LaButti K."/>
            <person name="Lipzen A."/>
            <person name="Lombard V."/>
            <person name="Magnuson J."/>
            <person name="Maillard F."/>
            <person name="Murat C."/>
            <person name="Nolan M."/>
            <person name="Ohm R.A."/>
            <person name="Pangilinan J."/>
            <person name="Pereira M.F."/>
            <person name="Perotto S."/>
            <person name="Peter M."/>
            <person name="Pfister S."/>
            <person name="Riley R."/>
            <person name="Sitrit Y."/>
            <person name="Stielow J.B."/>
            <person name="Szollosi G."/>
            <person name="Zifcakova L."/>
            <person name="Stursova M."/>
            <person name="Spatafora J.W."/>
            <person name="Tedersoo L."/>
            <person name="Vaario L.M."/>
            <person name="Yamada A."/>
            <person name="Yan M."/>
            <person name="Wang P."/>
            <person name="Xu J."/>
            <person name="Bruns T."/>
            <person name="Baldrian P."/>
            <person name="Vilgalys R."/>
            <person name="Dunand C."/>
            <person name="Henrissat B."/>
            <person name="Grigoriev I.V."/>
            <person name="Hibbett D."/>
            <person name="Nagy L.G."/>
            <person name="Martin F.M."/>
        </authorList>
    </citation>
    <scope>NUCLEOTIDE SEQUENCE</scope>
    <source>
        <strain evidence="1">UP504</strain>
    </source>
</reference>
<keyword evidence="2" id="KW-1185">Reference proteome</keyword>
<accession>A0A9P6AJQ1</accession>
<dbReference type="AlphaFoldDB" id="A0A9P6AJQ1"/>
<feature type="non-terminal residue" evidence="1">
    <location>
        <position position="1"/>
    </location>
</feature>
<name>A0A9P6AJQ1_9AGAM</name>
<gene>
    <name evidence="1" type="ORF">BS47DRAFT_1258319</name>
</gene>
<feature type="non-terminal residue" evidence="1">
    <location>
        <position position="99"/>
    </location>
</feature>
<sequence>LVGSHPQSSTHHLRIRDGENHLIPVPIGPGIPHRDVAKEEQYSCLMLILFKPWRTPHDLCRHDETWKQAFEQFKPELSLYHRAVIDNMQKLHECKDSHD</sequence>
<evidence type="ECO:0000313" key="1">
    <source>
        <dbReference type="EMBL" id="KAF9506624.1"/>
    </source>
</evidence>
<proteinExistence type="predicted"/>
<dbReference type="Proteomes" id="UP000886523">
    <property type="component" value="Unassembled WGS sequence"/>
</dbReference>
<comment type="caution">
    <text evidence="1">The sequence shown here is derived from an EMBL/GenBank/DDBJ whole genome shotgun (WGS) entry which is preliminary data.</text>
</comment>
<dbReference type="OrthoDB" id="3050185at2759"/>
<protein>
    <submittedName>
        <fullName evidence="1">Uncharacterized protein</fullName>
    </submittedName>
</protein>
<organism evidence="1 2">
    <name type="scientific">Hydnum rufescens UP504</name>
    <dbReference type="NCBI Taxonomy" id="1448309"/>
    <lineage>
        <taxon>Eukaryota</taxon>
        <taxon>Fungi</taxon>
        <taxon>Dikarya</taxon>
        <taxon>Basidiomycota</taxon>
        <taxon>Agaricomycotina</taxon>
        <taxon>Agaricomycetes</taxon>
        <taxon>Cantharellales</taxon>
        <taxon>Hydnaceae</taxon>
        <taxon>Hydnum</taxon>
    </lineage>
</organism>
<dbReference type="EMBL" id="MU129105">
    <property type="protein sequence ID" value="KAF9506624.1"/>
    <property type="molecule type" value="Genomic_DNA"/>
</dbReference>